<proteinExistence type="predicted"/>
<comment type="caution">
    <text evidence="2">The sequence shown here is derived from an EMBL/GenBank/DDBJ whole genome shotgun (WGS) entry which is preliminary data.</text>
</comment>
<dbReference type="EMBL" id="PDSL01000034">
    <property type="protein sequence ID" value="PIE33305.1"/>
    <property type="molecule type" value="Genomic_DNA"/>
</dbReference>
<keyword evidence="1" id="KW-0812">Transmembrane</keyword>
<name>A0A2G6KCE0_9ACTN</name>
<organism evidence="2 3">
    <name type="scientific">Ilumatobacter coccineus</name>
    <dbReference type="NCBI Taxonomy" id="467094"/>
    <lineage>
        <taxon>Bacteria</taxon>
        <taxon>Bacillati</taxon>
        <taxon>Actinomycetota</taxon>
        <taxon>Acidimicrobiia</taxon>
        <taxon>Acidimicrobiales</taxon>
        <taxon>Ilumatobacteraceae</taxon>
        <taxon>Ilumatobacter</taxon>
    </lineage>
</organism>
<feature type="transmembrane region" description="Helical" evidence="1">
    <location>
        <begin position="6"/>
        <end position="24"/>
    </location>
</feature>
<evidence type="ECO:0000313" key="3">
    <source>
        <dbReference type="Proteomes" id="UP000230914"/>
    </source>
</evidence>
<evidence type="ECO:0000256" key="1">
    <source>
        <dbReference type="SAM" id="Phobius"/>
    </source>
</evidence>
<keyword evidence="1" id="KW-0472">Membrane</keyword>
<sequence length="92" mass="9126">MSLTLGMMGVAVAAVMMMAMMPVIDRVIDRQAATQAADAAALAGVIDGHAAAVDAAEHNGGELVAWEIDGAVVTVSVTVGSMTATARATDGP</sequence>
<protein>
    <submittedName>
        <fullName evidence="2">Uncharacterized protein</fullName>
    </submittedName>
</protein>
<reference evidence="2 3" key="1">
    <citation type="submission" date="2017-10" db="EMBL/GenBank/DDBJ databases">
        <title>Novel microbial diversity and functional potential in the marine mammal oral microbiome.</title>
        <authorList>
            <person name="Dudek N.K."/>
            <person name="Sun C.L."/>
            <person name="Burstein D."/>
            <person name="Kantor R.S."/>
            <person name="Aliaga Goltsman D.S."/>
            <person name="Bik E.M."/>
            <person name="Thomas B.C."/>
            <person name="Banfield J.F."/>
            <person name="Relman D.A."/>
        </authorList>
    </citation>
    <scope>NUCLEOTIDE SEQUENCE [LARGE SCALE GENOMIC DNA]</scope>
    <source>
        <strain evidence="2">DOLJORAL78_61_10</strain>
    </source>
</reference>
<dbReference type="AlphaFoldDB" id="A0A2G6KCE0"/>
<gene>
    <name evidence="2" type="ORF">CSA55_02115</name>
</gene>
<dbReference type="Proteomes" id="UP000230914">
    <property type="component" value="Unassembled WGS sequence"/>
</dbReference>
<accession>A0A2G6KCE0</accession>
<keyword evidence="1" id="KW-1133">Transmembrane helix</keyword>
<evidence type="ECO:0000313" key="2">
    <source>
        <dbReference type="EMBL" id="PIE33305.1"/>
    </source>
</evidence>